<protein>
    <submittedName>
        <fullName evidence="1">Uncharacterized protein</fullName>
    </submittedName>
</protein>
<proteinExistence type="predicted"/>
<accession>A0A075ASV1</accession>
<evidence type="ECO:0000313" key="2">
    <source>
        <dbReference type="Proteomes" id="UP000030755"/>
    </source>
</evidence>
<sequence>MKIIDAMLENNHLLNEATFLIDRYFTNDIMEILISIIEGDYLRLFKEFARLHLTRKVFMKELYSFVEVAIKNDAHAVFKYLVKKSQNTILDFQYTDDSHDIYDIIHVVLKMDALKIYKYLQNIYAFTRELLYSHAEFSIKVNSAKLAEYFMKKIKIDYSKFINLPTYLFQHQNHNTLEVVFKNFDFSSQYQLILRAFDSNDIFINEYLYKKGFLDQFHFKALMQLDEIPVFEKAVGIFTEFEAQNIFQWSMELKLRVIINYILKEWNVSINIKDMCTMMKADIIDDYRDTINRELIDFNAAIDCAIENNIINAFNQLLLINPQVDKSILKRIIQNNHEFIDLLIKHKSIPEEILLNEIIKEGDVTVFKGLLKKHNVNLTVSQVESIINSAKIDFLVALLTHNPRFSFFQEYNGGITLRQYIIRYSQLSSDKRQEIIKVLSK</sequence>
<dbReference type="AlphaFoldDB" id="A0A075ASV1"/>
<name>A0A075ASV1_ROZAC</name>
<dbReference type="Proteomes" id="UP000030755">
    <property type="component" value="Unassembled WGS sequence"/>
</dbReference>
<evidence type="ECO:0000313" key="1">
    <source>
        <dbReference type="EMBL" id="EPZ33366.1"/>
    </source>
</evidence>
<reference evidence="1 2" key="1">
    <citation type="journal article" date="2013" name="Curr. Biol.">
        <title>Shared signatures of parasitism and phylogenomics unite Cryptomycota and microsporidia.</title>
        <authorList>
            <person name="James T.Y."/>
            <person name="Pelin A."/>
            <person name="Bonen L."/>
            <person name="Ahrendt S."/>
            <person name="Sain D."/>
            <person name="Corradi N."/>
            <person name="Stajich J.E."/>
        </authorList>
    </citation>
    <scope>NUCLEOTIDE SEQUENCE [LARGE SCALE GENOMIC DNA]</scope>
    <source>
        <strain evidence="1 2">CSF55</strain>
    </source>
</reference>
<dbReference type="HOGENOM" id="CLU_621343_0_0_1"/>
<dbReference type="EMBL" id="KE561064">
    <property type="protein sequence ID" value="EPZ33366.1"/>
    <property type="molecule type" value="Genomic_DNA"/>
</dbReference>
<organism evidence="1 2">
    <name type="scientific">Rozella allomycis (strain CSF55)</name>
    <dbReference type="NCBI Taxonomy" id="988480"/>
    <lineage>
        <taxon>Eukaryota</taxon>
        <taxon>Fungi</taxon>
        <taxon>Fungi incertae sedis</taxon>
        <taxon>Cryptomycota</taxon>
        <taxon>Cryptomycota incertae sedis</taxon>
        <taxon>Rozella</taxon>
    </lineage>
</organism>
<gene>
    <name evidence="1" type="ORF">O9G_003227</name>
</gene>
<keyword evidence="2" id="KW-1185">Reference proteome</keyword>